<dbReference type="PROSITE" id="PS50216">
    <property type="entry name" value="DHHC"/>
    <property type="match status" value="1"/>
</dbReference>
<evidence type="ECO:0000256" key="5">
    <source>
        <dbReference type="ARBA" id="ARBA00023136"/>
    </source>
</evidence>
<keyword evidence="2 7" id="KW-0808">Transferase</keyword>
<organism evidence="9 10">
    <name type="scientific">Steinernema hermaphroditum</name>
    <dbReference type="NCBI Taxonomy" id="289476"/>
    <lineage>
        <taxon>Eukaryota</taxon>
        <taxon>Metazoa</taxon>
        <taxon>Ecdysozoa</taxon>
        <taxon>Nematoda</taxon>
        <taxon>Chromadorea</taxon>
        <taxon>Rhabditida</taxon>
        <taxon>Tylenchina</taxon>
        <taxon>Panagrolaimomorpha</taxon>
        <taxon>Strongyloidoidea</taxon>
        <taxon>Steinernematidae</taxon>
        <taxon>Steinernema</taxon>
    </lineage>
</organism>
<evidence type="ECO:0000256" key="6">
    <source>
        <dbReference type="ARBA" id="ARBA00023315"/>
    </source>
</evidence>
<keyword evidence="5 7" id="KW-0472">Membrane</keyword>
<dbReference type="AlphaFoldDB" id="A0AA39M9E8"/>
<dbReference type="InterPro" id="IPR039859">
    <property type="entry name" value="PFA4/ZDH16/20/ERF2-like"/>
</dbReference>
<evidence type="ECO:0000256" key="3">
    <source>
        <dbReference type="ARBA" id="ARBA00022692"/>
    </source>
</evidence>
<evidence type="ECO:0000256" key="4">
    <source>
        <dbReference type="ARBA" id="ARBA00022989"/>
    </source>
</evidence>
<evidence type="ECO:0000256" key="1">
    <source>
        <dbReference type="ARBA" id="ARBA00004141"/>
    </source>
</evidence>
<keyword evidence="3 7" id="KW-0812">Transmembrane</keyword>
<comment type="catalytic activity">
    <reaction evidence="7">
        <text>L-cysteinyl-[protein] + hexadecanoyl-CoA = S-hexadecanoyl-L-cysteinyl-[protein] + CoA</text>
        <dbReference type="Rhea" id="RHEA:36683"/>
        <dbReference type="Rhea" id="RHEA-COMP:10131"/>
        <dbReference type="Rhea" id="RHEA-COMP:11032"/>
        <dbReference type="ChEBI" id="CHEBI:29950"/>
        <dbReference type="ChEBI" id="CHEBI:57287"/>
        <dbReference type="ChEBI" id="CHEBI:57379"/>
        <dbReference type="ChEBI" id="CHEBI:74151"/>
        <dbReference type="EC" id="2.3.1.225"/>
    </reaction>
</comment>
<dbReference type="GO" id="GO:0016020">
    <property type="term" value="C:membrane"/>
    <property type="evidence" value="ECO:0007669"/>
    <property type="project" value="UniProtKB-SubCell"/>
</dbReference>
<evidence type="ECO:0000313" key="10">
    <source>
        <dbReference type="Proteomes" id="UP001175271"/>
    </source>
</evidence>
<protein>
    <recommendedName>
        <fullName evidence="7">Palmitoyltransferase</fullName>
        <ecNumber evidence="7">2.3.1.225</ecNumber>
    </recommendedName>
</protein>
<feature type="domain" description="Palmitoyltransferase DHHC" evidence="8">
    <location>
        <begin position="113"/>
        <end position="254"/>
    </location>
</feature>
<dbReference type="InterPro" id="IPR001594">
    <property type="entry name" value="Palmitoyltrfase_DHHC"/>
</dbReference>
<feature type="transmembrane region" description="Helical" evidence="7">
    <location>
        <begin position="21"/>
        <end position="43"/>
    </location>
</feature>
<proteinExistence type="inferred from homology"/>
<comment type="similarity">
    <text evidence="7">Belongs to the DHHC palmitoyltransferase family.</text>
</comment>
<keyword evidence="6 7" id="KW-0012">Acyltransferase</keyword>
<feature type="transmembrane region" description="Helical" evidence="7">
    <location>
        <begin position="216"/>
        <end position="242"/>
    </location>
</feature>
<dbReference type="EC" id="2.3.1.225" evidence="7"/>
<dbReference type="Pfam" id="PF01529">
    <property type="entry name" value="DHHC"/>
    <property type="match status" value="1"/>
</dbReference>
<comment type="caution">
    <text evidence="9">The sequence shown here is derived from an EMBL/GenBank/DDBJ whole genome shotgun (WGS) entry which is preliminary data.</text>
</comment>
<keyword evidence="10" id="KW-1185">Reference proteome</keyword>
<dbReference type="GO" id="GO:0019706">
    <property type="term" value="F:protein-cysteine S-palmitoyltransferase activity"/>
    <property type="evidence" value="ECO:0007669"/>
    <property type="project" value="UniProtKB-EC"/>
</dbReference>
<comment type="subcellular location">
    <subcellularLocation>
        <location evidence="1">Membrane</location>
        <topology evidence="1">Multi-pass membrane protein</topology>
    </subcellularLocation>
</comment>
<comment type="domain">
    <text evidence="7">The DHHC domain is required for palmitoyltransferase activity.</text>
</comment>
<feature type="transmembrane region" description="Helical" evidence="7">
    <location>
        <begin position="55"/>
        <end position="74"/>
    </location>
</feature>
<accession>A0AA39M9E8</accession>
<reference evidence="9" key="1">
    <citation type="submission" date="2023-06" db="EMBL/GenBank/DDBJ databases">
        <title>Genomic analysis of the entomopathogenic nematode Steinernema hermaphroditum.</title>
        <authorList>
            <person name="Schwarz E.M."/>
            <person name="Heppert J.K."/>
            <person name="Baniya A."/>
            <person name="Schwartz H.T."/>
            <person name="Tan C.-H."/>
            <person name="Antoshechkin I."/>
            <person name="Sternberg P.W."/>
            <person name="Goodrich-Blair H."/>
            <person name="Dillman A.R."/>
        </authorList>
    </citation>
    <scope>NUCLEOTIDE SEQUENCE</scope>
    <source>
        <strain evidence="9">PS9179</strain>
        <tissue evidence="9">Whole animal</tissue>
    </source>
</reference>
<evidence type="ECO:0000256" key="7">
    <source>
        <dbReference type="RuleBase" id="RU079119"/>
    </source>
</evidence>
<feature type="transmembrane region" description="Helical" evidence="7">
    <location>
        <begin position="159"/>
        <end position="180"/>
    </location>
</feature>
<dbReference type="PANTHER" id="PTHR12246">
    <property type="entry name" value="PALMITOYLTRANSFERASE ZDHHC16"/>
    <property type="match status" value="1"/>
</dbReference>
<name>A0AA39M9E8_9BILA</name>
<sequence>MFLISRILSFIERRKQTVYGCLNFIGVCYSLFMIVALAAVNIFGTCPALYDDCQLPIFAASIIIFQVCANLVLIQLTMRINKVSYWTLNSSSLLPRAVSPPQEGSASLNDGKSGRFCHECNMNAPRRSHHCPLCGVCVLRCDHHCFMTGACIGIGNQRYFVVFLFWVCIGALYGISYMLAYMNSYVAPNSKYGYVIYLAPFACIQWLLGNLNGFHVFLSVLLCISISANFAAVGFFCAQIFYITQGYTMFDYHNYRTKHNLAGDGSNLKERLALIFGRNWFLNFIFPQFWNRNIFTAEIAQNVFLMTSKDV</sequence>
<evidence type="ECO:0000256" key="2">
    <source>
        <dbReference type="ARBA" id="ARBA00022679"/>
    </source>
</evidence>
<evidence type="ECO:0000313" key="9">
    <source>
        <dbReference type="EMBL" id="KAK0425389.1"/>
    </source>
</evidence>
<dbReference type="Proteomes" id="UP001175271">
    <property type="component" value="Unassembled WGS sequence"/>
</dbReference>
<keyword evidence="4 7" id="KW-1133">Transmembrane helix</keyword>
<feature type="transmembrane region" description="Helical" evidence="7">
    <location>
        <begin position="192"/>
        <end position="209"/>
    </location>
</feature>
<evidence type="ECO:0000259" key="8">
    <source>
        <dbReference type="Pfam" id="PF01529"/>
    </source>
</evidence>
<dbReference type="EMBL" id="JAUCMV010000001">
    <property type="protein sequence ID" value="KAK0425389.1"/>
    <property type="molecule type" value="Genomic_DNA"/>
</dbReference>
<gene>
    <name evidence="9" type="ORF">QR680_009175</name>
</gene>